<keyword evidence="6" id="KW-0032">Aminotransferase</keyword>
<comment type="similarity">
    <text evidence="2 5">Belongs to the DegT/DnrJ/EryC1 family.</text>
</comment>
<dbReference type="Gene3D" id="3.40.640.10">
    <property type="entry name" value="Type I PLP-dependent aspartate aminotransferase-like (Major domain)"/>
    <property type="match status" value="1"/>
</dbReference>
<dbReference type="InterPro" id="IPR000653">
    <property type="entry name" value="DegT/StrS_aminotransferase"/>
</dbReference>
<dbReference type="InterPro" id="IPR015424">
    <property type="entry name" value="PyrdxlP-dep_Trfase"/>
</dbReference>
<evidence type="ECO:0000313" key="7">
    <source>
        <dbReference type="Proteomes" id="UP000236641"/>
    </source>
</evidence>
<dbReference type="Gene3D" id="3.90.1150.10">
    <property type="entry name" value="Aspartate Aminotransferase, domain 1"/>
    <property type="match status" value="1"/>
</dbReference>
<dbReference type="RefSeq" id="WP_103051429.1">
    <property type="nucleotide sequence ID" value="NZ_POWF01000002.1"/>
</dbReference>
<comment type="caution">
    <text evidence="6">The sequence shown here is derived from an EMBL/GenBank/DDBJ whole genome shotgun (WGS) entry which is preliminary data.</text>
</comment>
<keyword evidence="7" id="KW-1185">Reference proteome</keyword>
<evidence type="ECO:0000256" key="2">
    <source>
        <dbReference type="ARBA" id="ARBA00037999"/>
    </source>
</evidence>
<dbReference type="CDD" id="cd00616">
    <property type="entry name" value="AHBA_syn"/>
    <property type="match status" value="1"/>
</dbReference>
<dbReference type="PIRSF" id="PIRSF000390">
    <property type="entry name" value="PLP_StrS"/>
    <property type="match status" value="1"/>
</dbReference>
<dbReference type="InterPro" id="IPR015421">
    <property type="entry name" value="PyrdxlP-dep_Trfase_major"/>
</dbReference>
<dbReference type="InterPro" id="IPR015422">
    <property type="entry name" value="PyrdxlP-dep_Trfase_small"/>
</dbReference>
<dbReference type="EMBL" id="POWF01000002">
    <property type="protein sequence ID" value="PNQ73732.1"/>
    <property type="molecule type" value="Genomic_DNA"/>
</dbReference>
<dbReference type="SUPFAM" id="SSF53383">
    <property type="entry name" value="PLP-dependent transferases"/>
    <property type="match status" value="1"/>
</dbReference>
<keyword evidence="6" id="KW-0808">Transferase</keyword>
<dbReference type="GO" id="GO:0030170">
    <property type="term" value="F:pyridoxal phosphate binding"/>
    <property type="evidence" value="ECO:0007669"/>
    <property type="project" value="TreeGrafter"/>
</dbReference>
<gene>
    <name evidence="6" type="ORF">C1T31_05195</name>
</gene>
<dbReference type="GO" id="GO:0008483">
    <property type="term" value="F:transaminase activity"/>
    <property type="evidence" value="ECO:0007669"/>
    <property type="project" value="UniProtKB-KW"/>
</dbReference>
<evidence type="ECO:0000256" key="3">
    <source>
        <dbReference type="PIRSR" id="PIRSR000390-1"/>
    </source>
</evidence>
<dbReference type="PANTHER" id="PTHR30244:SF36">
    <property type="entry name" value="3-OXO-GLUCOSE-6-PHOSPHATE:GLUTAMATE AMINOTRANSFERASE"/>
    <property type="match status" value="1"/>
</dbReference>
<keyword evidence="1 4" id="KW-0663">Pyridoxal phosphate</keyword>
<evidence type="ECO:0000256" key="1">
    <source>
        <dbReference type="ARBA" id="ARBA00022898"/>
    </source>
</evidence>
<dbReference type="OrthoDB" id="9804264at2"/>
<evidence type="ECO:0000256" key="4">
    <source>
        <dbReference type="PIRSR" id="PIRSR000390-2"/>
    </source>
</evidence>
<protein>
    <submittedName>
        <fullName evidence="6">Aminotransferase</fullName>
    </submittedName>
</protein>
<feature type="modified residue" description="N6-(pyridoxal phosphate)lysine" evidence="4">
    <location>
        <position position="190"/>
    </location>
</feature>
<evidence type="ECO:0000256" key="5">
    <source>
        <dbReference type="RuleBase" id="RU004508"/>
    </source>
</evidence>
<feature type="active site" description="Proton acceptor" evidence="3">
    <location>
        <position position="190"/>
    </location>
</feature>
<dbReference type="GO" id="GO:0000271">
    <property type="term" value="P:polysaccharide biosynthetic process"/>
    <property type="evidence" value="ECO:0007669"/>
    <property type="project" value="TreeGrafter"/>
</dbReference>
<proteinExistence type="inferred from homology"/>
<dbReference type="AlphaFoldDB" id="A0A2K1E0B2"/>
<dbReference type="PANTHER" id="PTHR30244">
    <property type="entry name" value="TRANSAMINASE"/>
    <property type="match status" value="1"/>
</dbReference>
<reference evidence="6 7" key="1">
    <citation type="submission" date="2018-01" db="EMBL/GenBank/DDBJ databases">
        <title>The draft genome of Hanstruepera neustonica JCM19743.</title>
        <authorList>
            <person name="He R.-H."/>
            <person name="Du Z.-J."/>
        </authorList>
    </citation>
    <scope>NUCLEOTIDE SEQUENCE [LARGE SCALE GENOMIC DNA]</scope>
    <source>
        <strain evidence="6 7">JCM19743</strain>
    </source>
</reference>
<sequence>MIQFLDLKKINARFEETFQKKFKHFLDSGRYILGDEVETFEADFASYCGTKYCVGTSNGLDALTLIFKAYIELGVLKANDEVLVPANTYIASILSVIHSGLTPIFVEPDEQTFNISVEEIKRHINNKTKAILVVHLYGQLATMEAINDVAKEHNLLVIEDAAQAHGAINNNGKKAGNLGHAAAFSFYPSKNLGALGDAGAITTQDKQLAEMIVQLRNYGSLEKYSNNYKGFNNRLDEIQAAMLSIKLPFLDEDNARRREIANRYLNEITNKSIQLPYYDESENHVFHVFVVRVTERDNFATFLKKNSIGYLIHYPKPPHRQVALQEYSHLQLPITETIHEQVISIPISPVMTDEEVTQIINLLNAY</sequence>
<dbReference type="Pfam" id="PF01041">
    <property type="entry name" value="DegT_DnrJ_EryC1"/>
    <property type="match status" value="1"/>
</dbReference>
<accession>A0A2K1E0B2</accession>
<dbReference type="Proteomes" id="UP000236641">
    <property type="component" value="Unassembled WGS sequence"/>
</dbReference>
<organism evidence="6 7">
    <name type="scientific">Hanstruepera neustonica</name>
    <dbReference type="NCBI Taxonomy" id="1445657"/>
    <lineage>
        <taxon>Bacteria</taxon>
        <taxon>Pseudomonadati</taxon>
        <taxon>Bacteroidota</taxon>
        <taxon>Flavobacteriia</taxon>
        <taxon>Flavobacteriales</taxon>
        <taxon>Flavobacteriaceae</taxon>
        <taxon>Hanstruepera</taxon>
    </lineage>
</organism>
<evidence type="ECO:0000313" key="6">
    <source>
        <dbReference type="EMBL" id="PNQ73732.1"/>
    </source>
</evidence>
<name>A0A2K1E0B2_9FLAO</name>